<evidence type="ECO:0000313" key="3">
    <source>
        <dbReference type="Proteomes" id="UP000886653"/>
    </source>
</evidence>
<sequence length="81" mass="8565">MEASNQQYSTRAIGPAQDGQLPVTSHHQLTMAGGLSPKGHKDGPSRLIGARFGLLMAIQAYIKGSLGGPVKPKRLLASDHF</sequence>
<organism evidence="2 3">
    <name type="scientific">Cronartium quercuum f. sp. fusiforme G11</name>
    <dbReference type="NCBI Taxonomy" id="708437"/>
    <lineage>
        <taxon>Eukaryota</taxon>
        <taxon>Fungi</taxon>
        <taxon>Dikarya</taxon>
        <taxon>Basidiomycota</taxon>
        <taxon>Pucciniomycotina</taxon>
        <taxon>Pucciniomycetes</taxon>
        <taxon>Pucciniales</taxon>
        <taxon>Coleosporiaceae</taxon>
        <taxon>Cronartium</taxon>
    </lineage>
</organism>
<proteinExistence type="predicted"/>
<reference evidence="2" key="1">
    <citation type="submission" date="2013-11" db="EMBL/GenBank/DDBJ databases">
        <title>Genome sequence of the fusiform rust pathogen reveals effectors for host alternation and coevolution with pine.</title>
        <authorList>
            <consortium name="DOE Joint Genome Institute"/>
            <person name="Smith K."/>
            <person name="Pendleton A."/>
            <person name="Kubisiak T."/>
            <person name="Anderson C."/>
            <person name="Salamov A."/>
            <person name="Aerts A."/>
            <person name="Riley R."/>
            <person name="Clum A."/>
            <person name="Lindquist E."/>
            <person name="Ence D."/>
            <person name="Campbell M."/>
            <person name="Kronenberg Z."/>
            <person name="Feau N."/>
            <person name="Dhillon B."/>
            <person name="Hamelin R."/>
            <person name="Burleigh J."/>
            <person name="Smith J."/>
            <person name="Yandell M."/>
            <person name="Nelson C."/>
            <person name="Grigoriev I."/>
            <person name="Davis J."/>
        </authorList>
    </citation>
    <scope>NUCLEOTIDE SEQUENCE</scope>
    <source>
        <strain evidence="2">G11</strain>
    </source>
</reference>
<dbReference type="Proteomes" id="UP000886653">
    <property type="component" value="Unassembled WGS sequence"/>
</dbReference>
<comment type="caution">
    <text evidence="2">The sequence shown here is derived from an EMBL/GenBank/DDBJ whole genome shotgun (WGS) entry which is preliminary data.</text>
</comment>
<feature type="region of interest" description="Disordered" evidence="1">
    <location>
        <begin position="1"/>
        <end position="21"/>
    </location>
</feature>
<accession>A0A9P6NUF6</accession>
<keyword evidence="3" id="KW-1185">Reference proteome</keyword>
<feature type="compositionally biased region" description="Polar residues" evidence="1">
    <location>
        <begin position="1"/>
        <end position="10"/>
    </location>
</feature>
<name>A0A9P6NUF6_9BASI</name>
<evidence type="ECO:0000256" key="1">
    <source>
        <dbReference type="SAM" id="MobiDB-lite"/>
    </source>
</evidence>
<dbReference type="AlphaFoldDB" id="A0A9P6NUF6"/>
<dbReference type="EMBL" id="MU167219">
    <property type="protein sequence ID" value="KAG0150498.1"/>
    <property type="molecule type" value="Genomic_DNA"/>
</dbReference>
<evidence type="ECO:0000313" key="2">
    <source>
        <dbReference type="EMBL" id="KAG0150498.1"/>
    </source>
</evidence>
<gene>
    <name evidence="2" type="ORF">CROQUDRAFT_88018</name>
</gene>
<protein>
    <submittedName>
        <fullName evidence="2">Uncharacterized protein</fullName>
    </submittedName>
</protein>